<dbReference type="GO" id="GO:0003677">
    <property type="term" value="F:DNA binding"/>
    <property type="evidence" value="ECO:0007669"/>
    <property type="project" value="InterPro"/>
</dbReference>
<dbReference type="SUPFAM" id="SSF51306">
    <property type="entry name" value="LexA/Signal peptidase"/>
    <property type="match status" value="1"/>
</dbReference>
<reference evidence="3" key="1">
    <citation type="submission" date="2016-11" db="EMBL/GenBank/DDBJ databases">
        <authorList>
            <person name="Varghese N."/>
            <person name="Submissions S."/>
        </authorList>
    </citation>
    <scope>NUCLEOTIDE SEQUENCE [LARGE SCALE GENOMIC DNA]</scope>
    <source>
        <strain evidence="3">DSM 16579</strain>
    </source>
</reference>
<dbReference type="SMART" id="SM00530">
    <property type="entry name" value="HTH_XRE"/>
    <property type="match status" value="1"/>
</dbReference>
<dbReference type="Proteomes" id="UP000184517">
    <property type="component" value="Unassembled WGS sequence"/>
</dbReference>
<dbReference type="EMBL" id="FQVF01000009">
    <property type="protein sequence ID" value="SHF57552.1"/>
    <property type="molecule type" value="Genomic_DNA"/>
</dbReference>
<dbReference type="PROSITE" id="PS50943">
    <property type="entry name" value="HTH_CROC1"/>
    <property type="match status" value="1"/>
</dbReference>
<dbReference type="Pfam" id="PF01381">
    <property type="entry name" value="HTH_3"/>
    <property type="match status" value="1"/>
</dbReference>
<proteinExistence type="predicted"/>
<dbReference type="STRING" id="1122206.SAMN02745753_02231"/>
<feature type="domain" description="HTH cro/C1-type" evidence="1">
    <location>
        <begin position="7"/>
        <end position="60"/>
    </location>
</feature>
<dbReference type="InterPro" id="IPR050077">
    <property type="entry name" value="LexA_repressor"/>
</dbReference>
<dbReference type="InterPro" id="IPR036286">
    <property type="entry name" value="LexA/Signal_pep-like_sf"/>
</dbReference>
<dbReference type="PANTHER" id="PTHR33516:SF2">
    <property type="entry name" value="LEXA REPRESSOR-RELATED"/>
    <property type="match status" value="1"/>
</dbReference>
<accession>A0A1M5CT90</accession>
<dbReference type="CDD" id="cd06529">
    <property type="entry name" value="S24_LexA-like"/>
    <property type="match status" value="1"/>
</dbReference>
<dbReference type="SUPFAM" id="SSF47413">
    <property type="entry name" value="lambda repressor-like DNA-binding domains"/>
    <property type="match status" value="1"/>
</dbReference>
<sequence length="216" mass="23890">MTIAERVKQKRTDLRLTQAELAKHVGISQQSLQKIEDGRTQNPRKLLNLAKALHCDAEWLLLGTASEVRESASSYTNNNSSSQSLETNLRPIITTQQAAQWPNIAELDERKFDWIETPESTSKSAFWLNVIGDSMMSPSGASVPEGYLILVEPSLTAKNGDLIIAKVAGSKDVTFKKLVIDAGRTYLTPLNPNYRPIEVPNDLTVIGVVTQARILF</sequence>
<gene>
    <name evidence="2" type="ORF">SAMN02745753_02231</name>
</gene>
<name>A0A1M5CT90_9GAMM</name>
<dbReference type="InterPro" id="IPR015927">
    <property type="entry name" value="Peptidase_S24_S26A/B/C"/>
</dbReference>
<dbReference type="InterPro" id="IPR001387">
    <property type="entry name" value="Cro/C1-type_HTH"/>
</dbReference>
<dbReference type="InterPro" id="IPR039418">
    <property type="entry name" value="LexA-like"/>
</dbReference>
<evidence type="ECO:0000259" key="1">
    <source>
        <dbReference type="PROSITE" id="PS50943"/>
    </source>
</evidence>
<keyword evidence="3" id="KW-1185">Reference proteome</keyword>
<dbReference type="AlphaFoldDB" id="A0A1M5CT90"/>
<dbReference type="RefSeq" id="WP_072839775.1">
    <property type="nucleotide sequence ID" value="NZ_FQVF01000009.1"/>
</dbReference>
<dbReference type="OrthoDB" id="9791537at2"/>
<evidence type="ECO:0000313" key="2">
    <source>
        <dbReference type="EMBL" id="SHF57552.1"/>
    </source>
</evidence>
<organism evidence="2 3">
    <name type="scientific">Marinomonas polaris DSM 16579</name>
    <dbReference type="NCBI Taxonomy" id="1122206"/>
    <lineage>
        <taxon>Bacteria</taxon>
        <taxon>Pseudomonadati</taxon>
        <taxon>Pseudomonadota</taxon>
        <taxon>Gammaproteobacteria</taxon>
        <taxon>Oceanospirillales</taxon>
        <taxon>Oceanospirillaceae</taxon>
        <taxon>Marinomonas</taxon>
    </lineage>
</organism>
<evidence type="ECO:0000313" key="3">
    <source>
        <dbReference type="Proteomes" id="UP000184517"/>
    </source>
</evidence>
<dbReference type="InterPro" id="IPR010982">
    <property type="entry name" value="Lambda_DNA-bd_dom_sf"/>
</dbReference>
<dbReference type="Pfam" id="PF00717">
    <property type="entry name" value="Peptidase_S24"/>
    <property type="match status" value="1"/>
</dbReference>
<protein>
    <submittedName>
        <fullName evidence="2">SOS-response transcriptional repressor LexA (RecA-mediated autopeptidase)</fullName>
    </submittedName>
</protein>
<dbReference type="Gene3D" id="2.10.109.10">
    <property type="entry name" value="Umud Fragment, subunit A"/>
    <property type="match status" value="1"/>
</dbReference>
<dbReference type="Gene3D" id="1.10.260.40">
    <property type="entry name" value="lambda repressor-like DNA-binding domains"/>
    <property type="match status" value="1"/>
</dbReference>
<dbReference type="PANTHER" id="PTHR33516">
    <property type="entry name" value="LEXA REPRESSOR"/>
    <property type="match status" value="1"/>
</dbReference>
<dbReference type="CDD" id="cd00093">
    <property type="entry name" value="HTH_XRE"/>
    <property type="match status" value="1"/>
</dbReference>